<accession>A0ABV3Y7S8</accession>
<reference evidence="2 3" key="1">
    <citation type="submission" date="2024-07" db="EMBL/GenBank/DDBJ databases">
        <title>Draft Genome Sequence of Ferrimicrobium acidiphilum Strain YE2023, Isolated from a Pulp of Bioleach Reactor.</title>
        <authorList>
            <person name="Elkina Y.A."/>
            <person name="Bulaeva A.G."/>
            <person name="Beletsky A.V."/>
            <person name="Mardanov A.V."/>
        </authorList>
    </citation>
    <scope>NUCLEOTIDE SEQUENCE [LARGE SCALE GENOMIC DNA]</scope>
    <source>
        <strain evidence="2 3">YE2023</strain>
    </source>
</reference>
<keyword evidence="3" id="KW-1185">Reference proteome</keyword>
<protein>
    <recommendedName>
        <fullName evidence="4">Transposase</fullName>
    </recommendedName>
</protein>
<evidence type="ECO:0000256" key="1">
    <source>
        <dbReference type="SAM" id="MobiDB-lite"/>
    </source>
</evidence>
<gene>
    <name evidence="2" type="ORF">AB6A68_11750</name>
</gene>
<evidence type="ECO:0000313" key="3">
    <source>
        <dbReference type="Proteomes" id="UP001560267"/>
    </source>
</evidence>
<comment type="caution">
    <text evidence="2">The sequence shown here is derived from an EMBL/GenBank/DDBJ whole genome shotgun (WGS) entry which is preliminary data.</text>
</comment>
<name>A0ABV3Y7S8_9ACTN</name>
<proteinExistence type="predicted"/>
<evidence type="ECO:0000313" key="2">
    <source>
        <dbReference type="EMBL" id="MEX6430499.1"/>
    </source>
</evidence>
<dbReference type="Proteomes" id="UP001560267">
    <property type="component" value="Unassembled WGS sequence"/>
</dbReference>
<sequence length="106" mass="11856">MEGFASLLTARVWIEGFVQFYNEEHHHSGLNFVTPNQKHNGEDVAILANRVRVYEEAKAKNPKRWIKGNTRNWEPVASTSLVPTNPDTSAPKPTTTQPDSNLTSAP</sequence>
<feature type="compositionally biased region" description="Polar residues" evidence="1">
    <location>
        <begin position="69"/>
        <end position="106"/>
    </location>
</feature>
<evidence type="ECO:0008006" key="4">
    <source>
        <dbReference type="Google" id="ProtNLM"/>
    </source>
</evidence>
<dbReference type="InterPro" id="IPR012337">
    <property type="entry name" value="RNaseH-like_sf"/>
</dbReference>
<organism evidence="2 3">
    <name type="scientific">Ferrimicrobium acidiphilum</name>
    <dbReference type="NCBI Taxonomy" id="121039"/>
    <lineage>
        <taxon>Bacteria</taxon>
        <taxon>Bacillati</taxon>
        <taxon>Actinomycetota</taxon>
        <taxon>Acidimicrobiia</taxon>
        <taxon>Acidimicrobiales</taxon>
        <taxon>Acidimicrobiaceae</taxon>
        <taxon>Ferrimicrobium</taxon>
    </lineage>
</organism>
<dbReference type="RefSeq" id="WP_369084815.1">
    <property type="nucleotide sequence ID" value="NZ_JBFSHR010000057.1"/>
</dbReference>
<dbReference type="SUPFAM" id="SSF53098">
    <property type="entry name" value="Ribonuclease H-like"/>
    <property type="match status" value="1"/>
</dbReference>
<feature type="region of interest" description="Disordered" evidence="1">
    <location>
        <begin position="65"/>
        <end position="106"/>
    </location>
</feature>
<dbReference type="EMBL" id="JBFSHR010000057">
    <property type="protein sequence ID" value="MEX6430499.1"/>
    <property type="molecule type" value="Genomic_DNA"/>
</dbReference>